<evidence type="ECO:0000313" key="2">
    <source>
        <dbReference type="Proteomes" id="UP001589575"/>
    </source>
</evidence>
<proteinExistence type="predicted"/>
<accession>A0ABV5G6L8</accession>
<reference evidence="1 2" key="1">
    <citation type="submission" date="2024-09" db="EMBL/GenBank/DDBJ databases">
        <authorList>
            <person name="Sun Q."/>
            <person name="Mori K."/>
        </authorList>
    </citation>
    <scope>NUCLEOTIDE SEQUENCE [LARGE SCALE GENOMIC DNA]</scope>
    <source>
        <strain evidence="1 2">CCM 7609</strain>
    </source>
</reference>
<evidence type="ECO:0000313" key="1">
    <source>
        <dbReference type="EMBL" id="MFB9074541.1"/>
    </source>
</evidence>
<protein>
    <submittedName>
        <fullName evidence="1">Uncharacterized protein</fullName>
    </submittedName>
</protein>
<comment type="caution">
    <text evidence="1">The sequence shown here is derived from an EMBL/GenBank/DDBJ whole genome shotgun (WGS) entry which is preliminary data.</text>
</comment>
<name>A0ABV5G6L8_9MICC</name>
<organism evidence="1 2">
    <name type="scientific">Citricoccus parietis</name>
    <dbReference type="NCBI Taxonomy" id="592307"/>
    <lineage>
        <taxon>Bacteria</taxon>
        <taxon>Bacillati</taxon>
        <taxon>Actinomycetota</taxon>
        <taxon>Actinomycetes</taxon>
        <taxon>Micrococcales</taxon>
        <taxon>Micrococcaceae</taxon>
        <taxon>Citricoccus</taxon>
    </lineage>
</organism>
<sequence>MGAVGQGLAGQSGLVGFGLVDLVEALGVLHVIPPRSHVLTLIIPSPEVPVSADRAGLLTRLPTTSPAAPGAPGPIPSVPTAAGNQWWAVGSAVVTMTVPQ</sequence>
<dbReference type="Proteomes" id="UP001589575">
    <property type="component" value="Unassembled WGS sequence"/>
</dbReference>
<dbReference type="EMBL" id="JBHMFI010000002">
    <property type="protein sequence ID" value="MFB9074541.1"/>
    <property type="molecule type" value="Genomic_DNA"/>
</dbReference>
<keyword evidence="2" id="KW-1185">Reference proteome</keyword>
<gene>
    <name evidence="1" type="ORF">ACFFX0_26455</name>
</gene>